<keyword evidence="2" id="KW-1185">Reference proteome</keyword>
<sequence length="186" mass="20538">MTPAYMPKPPAGPWPTVNYLARSTARSGSLLARPRVHLPRHNVGCRLPFTDGTAALVFRETVVDRDPTRRPAVVLVRFTLLLVRGRGHALFRAESILNTPLFVGFPGYVSTLWLGNDEKGFYRGISEWDGPLRAENYARILRRVLEPFTVPGSIQYRVLPGIRRDDFLANPVLATAAGAPASTCTA</sequence>
<gene>
    <name evidence="1" type="ORF">E3T28_02890</name>
</gene>
<accession>A0ABY2JIH9</accession>
<dbReference type="RefSeq" id="WP_134427764.1">
    <property type="nucleotide sequence ID" value="NZ_SOGQ01000013.1"/>
</dbReference>
<name>A0ABY2JIH9_9MICO</name>
<proteinExistence type="predicted"/>
<protein>
    <submittedName>
        <fullName evidence="1">Uncharacterized protein</fullName>
    </submittedName>
</protein>
<dbReference type="EMBL" id="SOGQ01000013">
    <property type="protein sequence ID" value="TFD04396.1"/>
    <property type="molecule type" value="Genomic_DNA"/>
</dbReference>
<evidence type="ECO:0000313" key="1">
    <source>
        <dbReference type="EMBL" id="TFD04396.1"/>
    </source>
</evidence>
<dbReference type="Proteomes" id="UP000297853">
    <property type="component" value="Unassembled WGS sequence"/>
</dbReference>
<evidence type="ECO:0000313" key="2">
    <source>
        <dbReference type="Proteomes" id="UP000297853"/>
    </source>
</evidence>
<reference evidence="1 2" key="1">
    <citation type="submission" date="2019-03" db="EMBL/GenBank/DDBJ databases">
        <title>Genomics of glacier-inhabiting Cryobacterium strains.</title>
        <authorList>
            <person name="Liu Q."/>
            <person name="Xin Y.-H."/>
        </authorList>
    </citation>
    <scope>NUCLEOTIDE SEQUENCE [LARGE SCALE GENOMIC DNA]</scope>
    <source>
        <strain evidence="1 2">TMT1-23-1</strain>
    </source>
</reference>
<comment type="caution">
    <text evidence="1">The sequence shown here is derived from an EMBL/GenBank/DDBJ whole genome shotgun (WGS) entry which is preliminary data.</text>
</comment>
<organism evidence="1 2">
    <name type="scientific">Cryobacterium sinapicolor</name>
    <dbReference type="NCBI Taxonomy" id="1259236"/>
    <lineage>
        <taxon>Bacteria</taxon>
        <taxon>Bacillati</taxon>
        <taxon>Actinomycetota</taxon>
        <taxon>Actinomycetes</taxon>
        <taxon>Micrococcales</taxon>
        <taxon>Microbacteriaceae</taxon>
        <taxon>Cryobacterium</taxon>
    </lineage>
</organism>